<accession>A0A7I4Z6X9</accession>
<keyword evidence="15" id="KW-1133">Transmembrane helix</keyword>
<evidence type="ECO:0000256" key="14">
    <source>
        <dbReference type="SAM" id="MobiDB-lite"/>
    </source>
</evidence>
<keyword evidence="17" id="KW-1185">Reference proteome</keyword>
<evidence type="ECO:0000256" key="11">
    <source>
        <dbReference type="ARBA" id="ARBA00037982"/>
    </source>
</evidence>
<feature type="transmembrane region" description="Helical" evidence="15">
    <location>
        <begin position="508"/>
        <end position="532"/>
    </location>
</feature>
<dbReference type="Gene3D" id="3.30.200.20">
    <property type="entry name" value="Phosphorylase Kinase, domain 1"/>
    <property type="match status" value="1"/>
</dbReference>
<evidence type="ECO:0000256" key="6">
    <source>
        <dbReference type="ARBA" id="ARBA00022840"/>
    </source>
</evidence>
<feature type="region of interest" description="Disordered" evidence="14">
    <location>
        <begin position="751"/>
        <end position="783"/>
    </location>
</feature>
<evidence type="ECO:0000256" key="2">
    <source>
        <dbReference type="ARBA" id="ARBA00022679"/>
    </source>
</evidence>
<keyword evidence="6 13" id="KW-0067">ATP-binding</keyword>
<dbReference type="OMA" id="CMIEERE"/>
<evidence type="ECO:0000256" key="12">
    <source>
        <dbReference type="ARBA" id="ARBA00041500"/>
    </source>
</evidence>
<comment type="similarity">
    <text evidence="11">Belongs to the protein kinase superfamily. Ser/Thr protein kinase family. GCN2 subfamily.</text>
</comment>
<keyword evidence="7" id="KW-0810">Translation regulation</keyword>
<dbReference type="InterPro" id="IPR050339">
    <property type="entry name" value="CC_SR_Kinase"/>
</dbReference>
<dbReference type="SMART" id="SM00220">
    <property type="entry name" value="S_TKc"/>
    <property type="match status" value="1"/>
</dbReference>
<dbReference type="GO" id="GO:0005634">
    <property type="term" value="C:nucleus"/>
    <property type="evidence" value="ECO:0007669"/>
    <property type="project" value="TreeGrafter"/>
</dbReference>
<dbReference type="InterPro" id="IPR011047">
    <property type="entry name" value="Quinoprotein_ADH-like_sf"/>
</dbReference>
<keyword evidence="3 13" id="KW-0547">Nucleotide-binding</keyword>
<keyword evidence="4" id="KW-0418">Kinase</keyword>
<feature type="domain" description="Protein kinase" evidence="16">
    <location>
        <begin position="613"/>
        <end position="1034"/>
    </location>
</feature>
<dbReference type="SUPFAM" id="SSF50998">
    <property type="entry name" value="Quinoprotein alcohol dehydrogenase-like"/>
    <property type="match status" value="1"/>
</dbReference>
<feature type="binding site" evidence="13">
    <location>
        <position position="642"/>
    </location>
    <ligand>
        <name>ATP</name>
        <dbReference type="ChEBI" id="CHEBI:30616"/>
    </ligand>
</feature>
<dbReference type="InterPro" id="IPR008271">
    <property type="entry name" value="Ser/Thr_kinase_AS"/>
</dbReference>
<dbReference type="GO" id="GO:0005789">
    <property type="term" value="C:endoplasmic reticulum membrane"/>
    <property type="evidence" value="ECO:0007669"/>
    <property type="project" value="UniProtKB-SubCell"/>
</dbReference>
<dbReference type="GO" id="GO:0006986">
    <property type="term" value="P:response to unfolded protein"/>
    <property type="evidence" value="ECO:0007669"/>
    <property type="project" value="UniProtKB-KW"/>
</dbReference>
<reference evidence="18" key="1">
    <citation type="submission" date="2020-12" db="UniProtKB">
        <authorList>
            <consortium name="WormBaseParasite"/>
        </authorList>
    </citation>
    <scope>IDENTIFICATION</scope>
    <source>
        <strain evidence="18">MHco3</strain>
    </source>
</reference>
<dbReference type="InterPro" id="IPR015943">
    <property type="entry name" value="WD40/YVTN_repeat-like_dom_sf"/>
</dbReference>
<evidence type="ECO:0000256" key="1">
    <source>
        <dbReference type="ARBA" id="ARBA00004115"/>
    </source>
</evidence>
<evidence type="ECO:0000313" key="17">
    <source>
        <dbReference type="Proteomes" id="UP000025227"/>
    </source>
</evidence>
<keyword evidence="15" id="KW-0812">Transmembrane</keyword>
<evidence type="ECO:0000256" key="7">
    <source>
        <dbReference type="ARBA" id="ARBA00022845"/>
    </source>
</evidence>
<protein>
    <recommendedName>
        <fullName evidence="12">PRKR-like endoplasmic reticulum kinase</fullName>
    </recommendedName>
</protein>
<feature type="compositionally biased region" description="Basic and acidic residues" evidence="14">
    <location>
        <begin position="771"/>
        <end position="783"/>
    </location>
</feature>
<keyword evidence="9" id="KW-0325">Glycoprotein</keyword>
<feature type="region of interest" description="Disordered" evidence="14">
    <location>
        <begin position="556"/>
        <end position="600"/>
    </location>
</feature>
<feature type="compositionally biased region" description="Polar residues" evidence="14">
    <location>
        <begin position="566"/>
        <end position="588"/>
    </location>
</feature>
<dbReference type="GO" id="GO:0034976">
    <property type="term" value="P:response to endoplasmic reticulum stress"/>
    <property type="evidence" value="ECO:0007669"/>
    <property type="project" value="UniProtKB-ARBA"/>
</dbReference>
<dbReference type="OrthoDB" id="5864419at2759"/>
<dbReference type="GO" id="GO:0004694">
    <property type="term" value="F:eukaryotic translation initiation factor 2alpha kinase activity"/>
    <property type="evidence" value="ECO:0007669"/>
    <property type="project" value="TreeGrafter"/>
</dbReference>
<dbReference type="PANTHER" id="PTHR11042:SF91">
    <property type="entry name" value="EUKARYOTIC TRANSLATION INITIATION FACTOR 2-ALPHA KINASE"/>
    <property type="match status" value="1"/>
</dbReference>
<dbReference type="PANTHER" id="PTHR11042">
    <property type="entry name" value="EUKARYOTIC TRANSLATION INITIATION FACTOR 2-ALPHA KINASE EIF2-ALPHA KINASE -RELATED"/>
    <property type="match status" value="1"/>
</dbReference>
<keyword evidence="15" id="KW-0472">Membrane</keyword>
<name>A0A7I4Z6X9_HAECO</name>
<dbReference type="Pfam" id="PF00069">
    <property type="entry name" value="Pkinase"/>
    <property type="match status" value="2"/>
</dbReference>
<evidence type="ECO:0000256" key="8">
    <source>
        <dbReference type="ARBA" id="ARBA00023016"/>
    </source>
</evidence>
<dbReference type="GO" id="GO:0005524">
    <property type="term" value="F:ATP binding"/>
    <property type="evidence" value="ECO:0007669"/>
    <property type="project" value="UniProtKB-UniRule"/>
</dbReference>
<organism evidence="17 18">
    <name type="scientific">Haemonchus contortus</name>
    <name type="common">Barber pole worm</name>
    <dbReference type="NCBI Taxonomy" id="6289"/>
    <lineage>
        <taxon>Eukaryota</taxon>
        <taxon>Metazoa</taxon>
        <taxon>Ecdysozoa</taxon>
        <taxon>Nematoda</taxon>
        <taxon>Chromadorea</taxon>
        <taxon>Rhabditida</taxon>
        <taxon>Rhabditina</taxon>
        <taxon>Rhabditomorpha</taxon>
        <taxon>Strongyloidea</taxon>
        <taxon>Trichostrongylidae</taxon>
        <taxon>Haemonchus</taxon>
    </lineage>
</organism>
<evidence type="ECO:0000256" key="10">
    <source>
        <dbReference type="ARBA" id="ARBA00023230"/>
    </source>
</evidence>
<dbReference type="SMART" id="SM00564">
    <property type="entry name" value="PQQ"/>
    <property type="match status" value="2"/>
</dbReference>
<dbReference type="InterPro" id="IPR011009">
    <property type="entry name" value="Kinase-like_dom_sf"/>
</dbReference>
<proteinExistence type="inferred from homology"/>
<dbReference type="PROSITE" id="PS00108">
    <property type="entry name" value="PROTEIN_KINASE_ST"/>
    <property type="match status" value="1"/>
</dbReference>
<dbReference type="InterPro" id="IPR018391">
    <property type="entry name" value="PQQ_b-propeller_rpt"/>
</dbReference>
<dbReference type="AlphaFoldDB" id="A0A7I4Z6X9"/>
<dbReference type="FunFam" id="3.30.200.20:FF:000706">
    <property type="entry name" value="Protein kinase"/>
    <property type="match status" value="1"/>
</dbReference>
<evidence type="ECO:0000256" key="15">
    <source>
        <dbReference type="SAM" id="Phobius"/>
    </source>
</evidence>
<dbReference type="SUPFAM" id="SSF56112">
    <property type="entry name" value="Protein kinase-like (PK-like)"/>
    <property type="match status" value="1"/>
</dbReference>
<dbReference type="InterPro" id="IPR000719">
    <property type="entry name" value="Prot_kinase_dom"/>
</dbReference>
<dbReference type="PROSITE" id="PS50011">
    <property type="entry name" value="PROTEIN_KINASE_DOM"/>
    <property type="match status" value="1"/>
</dbReference>
<evidence type="ECO:0000259" key="16">
    <source>
        <dbReference type="PROSITE" id="PS50011"/>
    </source>
</evidence>
<dbReference type="Proteomes" id="UP000025227">
    <property type="component" value="Unplaced"/>
</dbReference>
<evidence type="ECO:0000256" key="9">
    <source>
        <dbReference type="ARBA" id="ARBA00023180"/>
    </source>
</evidence>
<dbReference type="WBParaSite" id="HCON_00190760-00001">
    <property type="protein sequence ID" value="HCON_00190760-00001"/>
    <property type="gene ID" value="HCON_00190760"/>
</dbReference>
<dbReference type="Pfam" id="PF13360">
    <property type="entry name" value="PQQ_2"/>
    <property type="match status" value="1"/>
</dbReference>
<keyword evidence="10" id="KW-0834">Unfolded protein response</keyword>
<evidence type="ECO:0000313" key="18">
    <source>
        <dbReference type="WBParaSite" id="HCON_00190760-00001"/>
    </source>
</evidence>
<sequence length="1065" mass="117588">MVAWPMPRLLTSLDGVILAIVTVIGFLVVAATCEEDGFITDEFIDSQHLESVPLTPEHALSEASPCCRNPSLENANYLYVSTMDGRLHALDAINGGRVVWVADFDAEALLCGTLGKVQPMKVDGRLFNLIPALDGTLYMYSREEHLLEPIPLDTDLLLQASIRVGHDAVAGGRTISTTGVDPLTGEVRYHCSSSHCDSVVNEPVTSTLVFRRSTSKVRAVDALTGHERWNLSVSEYDATLVTVNRGELYPRGARIRYLVQPPDGIVTAYDNCGNELWSRQLNSHIAHTWKLEGGELSEVSLFNTENIHTLSITDGLQGSNAGAKTGSESLFYLGTVGDEPFIMHSALVKKEMVKIAKNMDYGEPNLSSSSGQLARSETSYFIEKGTVDDLLSASYKRSFIAQQAKKNRKQVASGESHELQVVASEKGRDAYAVSCPNSEGTALIGEKDIRSAAFDDPENGNQGWFVLRPTGKTKRTAFFEDLLDPSQCPANIVERVSRTLRVDNMVSGWWRVVALAMLGLLGSATVILHALLSRRRKSQAALVDFSSSSNTSSFNAIKTSKRAETRSTSAGPSMGSMLSNTPTPADQVTRQRRTTSSRESGCEPFLSKFLQDFEPVKLLGHGGFGVVFEARNRLDECPYAVKRIAVANNENAIQRVLREVRAMAKLDHPGIIRYYHTWIERPPDGWQEEEDCIMLKGMQSRFKKKVREDVAAVESSSFSSAVVPLRVSESGLRSSVDGIVAPSFNERSCDGSWLDDASGSRAEQEESSSDSEEHFTKGGDHMEKCEEDSDSIVFGNGEAGDCSSSLVANSNELSKIGKKMVLVTSTDEDLLPSSNTSNFVYIYIQMQLCQEQTLHAWLSKHRSWEDRTVCTMKVWMAQLCSAVSYIHQQGLIHRDIKPQNIFFASDQALKVGDLGLVTRCVPAEDQPIEKSVPRSALHTDNVGTRGYMSPEQLANKPYTFKVDVFSMGLIYCELVIPFQTLMERSLTLNDLQHGRLPDALKVMQEDEKDFIAWLTSMDPNKRPTCDEILDSDYMSGVETHLMLGNRTPGIRRRIKSDASLLKSSI</sequence>
<evidence type="ECO:0000256" key="13">
    <source>
        <dbReference type="PROSITE-ProRule" id="PRU10141"/>
    </source>
</evidence>
<dbReference type="PROSITE" id="PS00107">
    <property type="entry name" value="PROTEIN_KINASE_ATP"/>
    <property type="match status" value="1"/>
</dbReference>
<evidence type="ECO:0000256" key="3">
    <source>
        <dbReference type="ARBA" id="ARBA00022741"/>
    </source>
</evidence>
<dbReference type="Gene3D" id="1.10.510.10">
    <property type="entry name" value="Transferase(Phosphotransferase) domain 1"/>
    <property type="match status" value="1"/>
</dbReference>
<comment type="subcellular location">
    <subcellularLocation>
        <location evidence="1">Endoplasmic reticulum membrane</location>
        <topology evidence="1">Single-pass type I membrane protein</topology>
    </subcellularLocation>
</comment>
<dbReference type="InterPro" id="IPR017441">
    <property type="entry name" value="Protein_kinase_ATP_BS"/>
</dbReference>
<dbReference type="InterPro" id="IPR002372">
    <property type="entry name" value="PQQ_rpt_dom"/>
</dbReference>
<evidence type="ECO:0000256" key="4">
    <source>
        <dbReference type="ARBA" id="ARBA00022777"/>
    </source>
</evidence>
<keyword evidence="8" id="KW-0346">Stress response</keyword>
<evidence type="ECO:0000256" key="5">
    <source>
        <dbReference type="ARBA" id="ARBA00022824"/>
    </source>
</evidence>
<dbReference type="Gene3D" id="2.130.10.10">
    <property type="entry name" value="YVTN repeat-like/Quinoprotein amine dehydrogenase"/>
    <property type="match status" value="1"/>
</dbReference>
<feature type="transmembrane region" description="Helical" evidence="15">
    <location>
        <begin position="12"/>
        <end position="31"/>
    </location>
</feature>
<keyword evidence="5" id="KW-0256">Endoplasmic reticulum</keyword>
<keyword evidence="2" id="KW-0808">Transferase</keyword>